<dbReference type="Gene3D" id="3.30.1300.40">
    <property type="match status" value="1"/>
</dbReference>
<dbReference type="InterPro" id="IPR011584">
    <property type="entry name" value="GFP-related"/>
</dbReference>
<dbReference type="Gene3D" id="2.40.155.10">
    <property type="entry name" value="Green fluorescent protein"/>
    <property type="match status" value="1"/>
</dbReference>
<dbReference type="GO" id="GO:0008218">
    <property type="term" value="P:bioluminescence"/>
    <property type="evidence" value="ECO:0007669"/>
    <property type="project" value="UniProtKB-KW"/>
</dbReference>
<dbReference type="Pfam" id="PF01353">
    <property type="entry name" value="GFP"/>
    <property type="match status" value="1"/>
</dbReference>
<gene>
    <name evidence="5" type="primary">CFP</name>
</gene>
<keyword evidence="2" id="KW-0157">Chromophore</keyword>
<dbReference type="SUPFAM" id="SSF54511">
    <property type="entry name" value="GFP-like"/>
    <property type="match status" value="1"/>
</dbReference>
<dbReference type="SMR" id="A0A2H4WV18"/>
<evidence type="ECO:0000313" key="5">
    <source>
        <dbReference type="EMBL" id="AUD11406.1"/>
    </source>
</evidence>
<evidence type="ECO:0000256" key="2">
    <source>
        <dbReference type="ARBA" id="ARBA00022991"/>
    </source>
</evidence>
<proteinExistence type="evidence at transcript level"/>
<accession>A0A2H4WV18</accession>
<dbReference type="InterPro" id="IPR009017">
    <property type="entry name" value="GFP"/>
</dbReference>
<sequence length="226" mass="25857">MSVIKQDMKIKLRMEGSVNGHKFVIKGDGNGNPYGGVHTIKLTVQEGGPLPFAYDILTTAFEYGNRVFTEYPDDIQDYFKQSFPAGYCWERSMVFEDQGICNVTNDITLCNDCFNYDIRFYGVNFPADGPVMKRKTEKWEPSFETMYVRDGVLVGDVNRTLLIEGGDHYRCDFRTTYRAKGAVKKLPDCHYIEHCIEITEHDKDYNVVVVKEIAKALHSSLTSKDK</sequence>
<evidence type="ECO:0000256" key="3">
    <source>
        <dbReference type="ARBA" id="ARBA00023223"/>
    </source>
</evidence>
<evidence type="ECO:0000256" key="4">
    <source>
        <dbReference type="ARBA" id="ARBA00023262"/>
    </source>
</evidence>
<keyword evidence="4" id="KW-0599">Photoprotein</keyword>
<evidence type="ECO:0000256" key="1">
    <source>
        <dbReference type="ARBA" id="ARBA00008949"/>
    </source>
</evidence>
<reference evidence="5" key="1">
    <citation type="submission" date="2017-03" db="EMBL/GenBank/DDBJ databases">
        <title>Molecular cloning and characterization of fluorescent proteins in the stony coral Acanthastrea lordhowensis.</title>
        <authorList>
            <person name="Chen Y.-A."/>
            <person name="Liao C.-Y."/>
            <person name="Tsai J.-M."/>
        </authorList>
    </citation>
    <scope>NUCLEOTIDE SEQUENCE</scope>
</reference>
<protein>
    <submittedName>
        <fullName evidence="5">Cyan fluorescent protein</fullName>
    </submittedName>
</protein>
<dbReference type="EMBL" id="KY806741">
    <property type="protein sequence ID" value="AUD11406.1"/>
    <property type="molecule type" value="mRNA"/>
</dbReference>
<organism evidence="5">
    <name type="scientific">Micromussa lordhowensis</name>
    <dbReference type="NCBI Taxonomy" id="1216036"/>
    <lineage>
        <taxon>Eukaryota</taxon>
        <taxon>Metazoa</taxon>
        <taxon>Cnidaria</taxon>
        <taxon>Anthozoa</taxon>
        <taxon>Hexacorallia</taxon>
        <taxon>Scleractinia</taxon>
        <taxon>Faviina</taxon>
        <taxon>Lobophylliidae</taxon>
        <taxon>Micromussa</taxon>
    </lineage>
</organism>
<comment type="similarity">
    <text evidence="1">Belongs to the GFP family.</text>
</comment>
<dbReference type="AlphaFoldDB" id="A0A2H4WV18"/>
<keyword evidence="3" id="KW-0455">Luminescence</keyword>
<name>A0A2H4WV18_9CNID</name>